<evidence type="ECO:0000256" key="2">
    <source>
        <dbReference type="ARBA" id="ARBA00022884"/>
    </source>
</evidence>
<feature type="active site" description="Proton acceptor" evidence="6">
    <location>
        <position position="28"/>
    </location>
</feature>
<protein>
    <recommendedName>
        <fullName evidence="4">CRISPR-associated endoribonuclease</fullName>
    </recommendedName>
</protein>
<accession>A0A0E3QKA4</accession>
<dbReference type="InterPro" id="IPR045747">
    <property type="entry name" value="CRISPR-assoc_prot_Cas6_N_sf"/>
</dbReference>
<dbReference type="Pfam" id="PF01881">
    <property type="entry name" value="Cas_Cas6_C"/>
    <property type="match status" value="1"/>
</dbReference>
<dbReference type="GO" id="GO:0003723">
    <property type="term" value="F:RNA binding"/>
    <property type="evidence" value="ECO:0007669"/>
    <property type="project" value="UniProtKB-KW"/>
</dbReference>
<evidence type="ECO:0000256" key="1">
    <source>
        <dbReference type="ARBA" id="ARBA00005937"/>
    </source>
</evidence>
<dbReference type="HOGENOM" id="CLU_089858_1_0_2"/>
<dbReference type="GO" id="GO:0016788">
    <property type="term" value="F:hydrolase activity, acting on ester bonds"/>
    <property type="evidence" value="ECO:0007669"/>
    <property type="project" value="InterPro"/>
</dbReference>
<keyword evidence="2" id="KW-0694">RNA-binding</keyword>
<dbReference type="KEGG" id="mbw:MSBRW_0695"/>
<evidence type="ECO:0000256" key="5">
    <source>
        <dbReference type="PIRSR" id="PIRSR005054-1"/>
    </source>
</evidence>
<feature type="domain" description="CRISPR associated protein Cas6 C-terminal" evidence="7">
    <location>
        <begin position="122"/>
        <end position="240"/>
    </location>
</feature>
<dbReference type="Proteomes" id="UP000033038">
    <property type="component" value="Chromosome"/>
</dbReference>
<organism evidence="8 9">
    <name type="scientific">Methanosarcina barkeri str. Wiesmoor</name>
    <dbReference type="NCBI Taxonomy" id="1434109"/>
    <lineage>
        <taxon>Archaea</taxon>
        <taxon>Methanobacteriati</taxon>
        <taxon>Methanobacteriota</taxon>
        <taxon>Stenosarchaea group</taxon>
        <taxon>Methanomicrobia</taxon>
        <taxon>Methanosarcinales</taxon>
        <taxon>Methanosarcinaceae</taxon>
        <taxon>Methanosarcina</taxon>
    </lineage>
</organism>
<evidence type="ECO:0000313" key="8">
    <source>
        <dbReference type="EMBL" id="AKB49948.1"/>
    </source>
</evidence>
<evidence type="ECO:0000256" key="4">
    <source>
        <dbReference type="PIRNR" id="PIRNR005054"/>
    </source>
</evidence>
<evidence type="ECO:0000256" key="3">
    <source>
        <dbReference type="ARBA" id="ARBA00023118"/>
    </source>
</evidence>
<feature type="site" description="Transition state stabilizer" evidence="5">
    <location>
        <position position="49"/>
    </location>
</feature>
<proteinExistence type="inferred from homology"/>
<dbReference type="GeneID" id="24822124"/>
<dbReference type="GO" id="GO:0051607">
    <property type="term" value="P:defense response to virus"/>
    <property type="evidence" value="ECO:0007669"/>
    <property type="project" value="UniProtKB-KW"/>
</dbReference>
<dbReference type="EMBL" id="CP009526">
    <property type="protein sequence ID" value="AKB49948.1"/>
    <property type="molecule type" value="Genomic_DNA"/>
</dbReference>
<name>A0A0E3QKA4_METBA</name>
<gene>
    <name evidence="8" type="ORF">MSBRW_0695</name>
</gene>
<dbReference type="InterPro" id="IPR049435">
    <property type="entry name" value="Cas_Cas6_C"/>
</dbReference>
<dbReference type="NCBIfam" id="TIGR01877">
    <property type="entry name" value="cas_cas6"/>
    <property type="match status" value="1"/>
</dbReference>
<keyword evidence="3" id="KW-0051">Antiviral defense</keyword>
<dbReference type="PATRIC" id="fig|1434109.4.peg.854"/>
<evidence type="ECO:0000256" key="6">
    <source>
        <dbReference type="PIRSR" id="PIRSR005054-50"/>
    </source>
</evidence>
<dbReference type="PIRSF" id="PIRSF005054">
    <property type="entry name" value="PF1131"/>
    <property type="match status" value="1"/>
</dbReference>
<dbReference type="InterPro" id="IPR010156">
    <property type="entry name" value="CRISPR-assoc_prot_Cas6"/>
</dbReference>
<dbReference type="AlphaFoldDB" id="A0A0E3QKA4"/>
<dbReference type="RefSeq" id="WP_011305340.1">
    <property type="nucleotide sequence ID" value="NZ_CP009526.1"/>
</dbReference>
<dbReference type="Gene3D" id="3.30.70.1890">
    <property type="match status" value="1"/>
</dbReference>
<reference evidence="8 9" key="1">
    <citation type="submission" date="2014-07" db="EMBL/GenBank/DDBJ databases">
        <title>Methanogenic archaea and the global carbon cycle.</title>
        <authorList>
            <person name="Henriksen J.R."/>
            <person name="Luke J."/>
            <person name="Reinhart S."/>
            <person name="Benedict M.N."/>
            <person name="Youngblut N.D."/>
            <person name="Metcalf M.E."/>
            <person name="Whitaker R.J."/>
            <person name="Metcalf W.W."/>
        </authorList>
    </citation>
    <scope>NUCLEOTIDE SEQUENCE [LARGE SCALE GENOMIC DNA]</scope>
    <source>
        <strain evidence="8 9">Wiesmoor</strain>
    </source>
</reference>
<feature type="active site" description="Proton donor" evidence="6">
    <location>
        <position position="43"/>
    </location>
</feature>
<dbReference type="Pfam" id="PF21350">
    <property type="entry name" value="Cas6_I-A"/>
    <property type="match status" value="1"/>
</dbReference>
<dbReference type="PANTHER" id="PTHR36984">
    <property type="entry name" value="CRISPR-ASSOCIATED ENDORIBONUCLEASE CAS6 1"/>
    <property type="match status" value="1"/>
</dbReference>
<dbReference type="PANTHER" id="PTHR36984:SF1">
    <property type="entry name" value="CRISPR-ASSOCIATED ENDORIBONUCLEASE CAS6 1"/>
    <property type="match status" value="1"/>
</dbReference>
<evidence type="ECO:0000259" key="7">
    <source>
        <dbReference type="Pfam" id="PF01881"/>
    </source>
</evidence>
<sequence>MRCRVSVRKISPEPLHYDYQYGLASMLYSKLATSNIELANKIHSKKGFKFYTFSNLILEDKIPEKNGLNFKKAHFFLSSPDPEFIRSFAEGLLIEPEFFLGNNGNKSNFVIERIEVLPLIHFSDTCTFRTLSPIYLKTQRKQDDRLVEFDLYPKDSKFHENLHKNLVARYEEFYGSKIDKDFFEVIKIPSFKPKRVKIENNYRRCSLMNLYLSANPELLQFAYDAGLGEKNAMGFGCVNVLEVKQK</sequence>
<dbReference type="Gene3D" id="3.30.70.1900">
    <property type="match status" value="1"/>
</dbReference>
<evidence type="ECO:0000313" key="9">
    <source>
        <dbReference type="Proteomes" id="UP000033038"/>
    </source>
</evidence>
<comment type="function">
    <text evidence="4">CRISPR (clustered regularly interspaced short palindromic repeat), is an adaptive immune system that provides protection against mobile genetic elements (viruses, transposable elements and conjugative plasmids). CRISPR clusters contain sequences complementary to antecedent mobile elements and target invading nucleic acids. CRISPR clusters are transcribed and processed into CRISPR RNA (crRNA).</text>
</comment>
<comment type="similarity">
    <text evidence="1 4">Belongs to the CRISPR-associated protein Cas6/Cse3/CasE family.</text>
</comment>